<keyword evidence="1" id="KW-0812">Transmembrane</keyword>
<protein>
    <submittedName>
        <fullName evidence="3">Cyclic di-GMP phosphodiesterase YfgF</fullName>
        <ecNumber evidence="3">3.1.4.52</ecNumber>
    </submittedName>
</protein>
<feature type="domain" description="EAL" evidence="2">
    <location>
        <begin position="498"/>
        <end position="752"/>
    </location>
</feature>
<evidence type="ECO:0000313" key="3">
    <source>
        <dbReference type="EMBL" id="TSE36399.1"/>
    </source>
</evidence>
<reference evidence="3 4" key="1">
    <citation type="submission" date="2019-07" db="EMBL/GenBank/DDBJ databases">
        <title>Tepidimonas charontis SPSP-6 draft genome.</title>
        <authorList>
            <person name="Da Costa M.S."/>
            <person name="Froufe H.J.C."/>
            <person name="Egas C."/>
            <person name="Albuquerque L."/>
        </authorList>
    </citation>
    <scope>NUCLEOTIDE SEQUENCE [LARGE SCALE GENOMIC DNA]</scope>
    <source>
        <strain evidence="3 4">SPSP-6</strain>
    </source>
</reference>
<evidence type="ECO:0000313" key="4">
    <source>
        <dbReference type="Proteomes" id="UP000318294"/>
    </source>
</evidence>
<dbReference type="Proteomes" id="UP000318294">
    <property type="component" value="Unassembled WGS sequence"/>
</dbReference>
<feature type="transmembrane region" description="Helical" evidence="1">
    <location>
        <begin position="278"/>
        <end position="302"/>
    </location>
</feature>
<dbReference type="PANTHER" id="PTHR33121">
    <property type="entry name" value="CYCLIC DI-GMP PHOSPHODIESTERASE PDEF"/>
    <property type="match status" value="1"/>
</dbReference>
<keyword evidence="1" id="KW-1133">Transmembrane helix</keyword>
<feature type="transmembrane region" description="Helical" evidence="1">
    <location>
        <begin position="200"/>
        <end position="220"/>
    </location>
</feature>
<keyword evidence="3" id="KW-0378">Hydrolase</keyword>
<feature type="transmembrane region" description="Helical" evidence="1">
    <location>
        <begin position="74"/>
        <end position="94"/>
    </location>
</feature>
<dbReference type="InterPro" id="IPR035919">
    <property type="entry name" value="EAL_sf"/>
</dbReference>
<name>A0A554XKQ9_9BURK</name>
<feature type="transmembrane region" description="Helical" evidence="1">
    <location>
        <begin position="249"/>
        <end position="266"/>
    </location>
</feature>
<dbReference type="CDD" id="cd01948">
    <property type="entry name" value="EAL"/>
    <property type="match status" value="1"/>
</dbReference>
<keyword evidence="4" id="KW-1185">Reference proteome</keyword>
<dbReference type="PROSITE" id="PS50883">
    <property type="entry name" value="EAL"/>
    <property type="match status" value="1"/>
</dbReference>
<dbReference type="Gene3D" id="3.20.20.450">
    <property type="entry name" value="EAL domain"/>
    <property type="match status" value="1"/>
</dbReference>
<proteinExistence type="predicted"/>
<dbReference type="GO" id="GO:0071111">
    <property type="term" value="F:cyclic-guanylate-specific phosphodiesterase activity"/>
    <property type="evidence" value="ECO:0007669"/>
    <property type="project" value="UniProtKB-EC"/>
</dbReference>
<dbReference type="SMART" id="SM00052">
    <property type="entry name" value="EAL"/>
    <property type="match status" value="1"/>
</dbReference>
<dbReference type="InterPro" id="IPR050706">
    <property type="entry name" value="Cyclic-di-GMP_PDE-like"/>
</dbReference>
<feature type="transmembrane region" description="Helical" evidence="1">
    <location>
        <begin position="114"/>
        <end position="134"/>
    </location>
</feature>
<organism evidence="3 4">
    <name type="scientific">Tepidimonas charontis</name>
    <dbReference type="NCBI Taxonomy" id="2267262"/>
    <lineage>
        <taxon>Bacteria</taxon>
        <taxon>Pseudomonadati</taxon>
        <taxon>Pseudomonadota</taxon>
        <taxon>Betaproteobacteria</taxon>
        <taxon>Burkholderiales</taxon>
        <taxon>Tepidimonas</taxon>
    </lineage>
</organism>
<gene>
    <name evidence="3" type="primary">yfgF</name>
    <name evidence="3" type="ORF">Tchar_00020</name>
</gene>
<dbReference type="Pfam" id="PF00563">
    <property type="entry name" value="EAL"/>
    <property type="match status" value="1"/>
</dbReference>
<dbReference type="AlphaFoldDB" id="A0A554XKQ9"/>
<evidence type="ECO:0000259" key="2">
    <source>
        <dbReference type="PROSITE" id="PS50883"/>
    </source>
</evidence>
<dbReference type="RefSeq" id="WP_144327070.1">
    <property type="nucleotide sequence ID" value="NZ_VJON01000001.1"/>
</dbReference>
<feature type="transmembrane region" description="Helical" evidence="1">
    <location>
        <begin position="47"/>
        <end position="67"/>
    </location>
</feature>
<dbReference type="SUPFAM" id="SSF141868">
    <property type="entry name" value="EAL domain-like"/>
    <property type="match status" value="1"/>
</dbReference>
<dbReference type="PANTHER" id="PTHR33121:SF23">
    <property type="entry name" value="CYCLIC DI-GMP PHOSPHODIESTERASE PDEB"/>
    <property type="match status" value="1"/>
</dbReference>
<dbReference type="InterPro" id="IPR001633">
    <property type="entry name" value="EAL_dom"/>
</dbReference>
<accession>A0A554XKQ9</accession>
<dbReference type="OrthoDB" id="9813903at2"/>
<dbReference type="EC" id="3.1.4.52" evidence="3"/>
<sequence length="761" mass="82396">MKASLMRIFVGALVVAALAEASRQLAFADGSFSLLWPVAGVGPVLLLRWRVAGLAALVLGMALWAVWRYGHVWMWVPVITLAGVVGPIAVAGWVRTSWNAEPQPFHQLSLVLRWLWAQLLVAAPLAASVGTLAVMGTAAGGDEGAVAWVLTWVAYWAIESIGALLLTPLLWGLSAPAARPSGTAQQHRCAGLWAGLRCEVPAVAVVLALASAIAAGYGVLEATQARGFAYLLLPALLVVAYRSPPEVLHALLALTGVVLTGASAYAMRGQEGVPAPELIAESILLVLFLLVSAAVLLVLAAVQQERRQALARLRQWAFEDSLTGLANEAGLQRIWAERTDAVPAAALLVRLTNARAIEYLDGPRVLQAWERTVANALQGWAPTLIWARMATGRFVGTAARVSDVALPLQGWLERLQTLSLRDVDAALHASVRPAWRVGMVETAVAQEVTASVPAATSDRPSLSDLLLRLRELDLEPGDDAQPRRVVLMGGDRHRLRDRTAEVEHVRSLIERGRLLLMLQPIVSVQQPAKAAGEVLARLVDEDGTVLSPAQFIPAAMRAGLMPNLDRAVMEHACALFARFRHVLPRIDYCSLNLSGAKLARPDLAQRITRLFADHQLPPERFTFEITESQAIAQLRDAEATLTALRQQGFRVAIDDFGTGHATFDYLKRFAIDILKIDGAFIRNVANDAMDRVIVRSVVEVARLRKVKTVAEFIEDATVWETVRALGVDAGQGYHLGRPEPLEGWLQRLETEPEPTVANGPG</sequence>
<keyword evidence="1" id="KW-0472">Membrane</keyword>
<feature type="transmembrane region" description="Helical" evidence="1">
    <location>
        <begin position="227"/>
        <end position="243"/>
    </location>
</feature>
<feature type="transmembrane region" description="Helical" evidence="1">
    <location>
        <begin position="146"/>
        <end position="171"/>
    </location>
</feature>
<dbReference type="EMBL" id="VJON01000001">
    <property type="protein sequence ID" value="TSE36399.1"/>
    <property type="molecule type" value="Genomic_DNA"/>
</dbReference>
<evidence type="ECO:0000256" key="1">
    <source>
        <dbReference type="SAM" id="Phobius"/>
    </source>
</evidence>
<comment type="caution">
    <text evidence="3">The sequence shown here is derived from an EMBL/GenBank/DDBJ whole genome shotgun (WGS) entry which is preliminary data.</text>
</comment>